<sequence length="383" mass="44992">MSLLKSLKFFKRISPVESLKLCGVNLEVHRGLYSASSLGLDSFIEQQDRLRGQLLNIQDKFKAKMIENTTEESKNIIFSEDLKNMIHIATDADIEIVIKMMKKFNNQNKELRFGNFVFGAVVMRMFYILNKPQEAIECFKSSDLEGFFDQLISYQLLCDLLYENQLYKEILECFKIIQDRQIGGMKYPKNIVVLVMAACYKMNTPESLEFAIKLWQDLMDIGHRPARRAVTFFAKLLLNNDKPELALEVLGVVQNQNYTTIRNLKILTFTKLNRLDDTIPILKSILKQEQIQTFNKDVLDTLQEQLQKQNNTELLTEFNHLMKIFQEQKHISDVTLDEQLSSEIASTQLQQQNRNHNRFQSNRPFRPRENFQRRERATLREME</sequence>
<dbReference type="AlphaFoldDB" id="A0AAW1LAI8"/>
<dbReference type="PANTHER" id="PTHR14700">
    <property type="entry name" value="PENTATRICOPEPTIDE REPEAT-CONTAINING PROTEIN 2, MITOCHONDRIAL"/>
    <property type="match status" value="1"/>
</dbReference>
<dbReference type="EMBL" id="JASPKY010000146">
    <property type="protein sequence ID" value="KAK9730471.1"/>
    <property type="molecule type" value="Genomic_DNA"/>
</dbReference>
<evidence type="ECO:0000313" key="2">
    <source>
        <dbReference type="EMBL" id="KAK9730471.1"/>
    </source>
</evidence>
<feature type="region of interest" description="Disordered" evidence="1">
    <location>
        <begin position="348"/>
        <end position="383"/>
    </location>
</feature>
<keyword evidence="3" id="KW-1185">Reference proteome</keyword>
<comment type="caution">
    <text evidence="2">The sequence shown here is derived from an EMBL/GenBank/DDBJ whole genome shotgun (WGS) entry which is preliminary data.</text>
</comment>
<dbReference type="GO" id="GO:0003723">
    <property type="term" value="F:RNA binding"/>
    <property type="evidence" value="ECO:0007669"/>
    <property type="project" value="TreeGrafter"/>
</dbReference>
<dbReference type="Proteomes" id="UP001458880">
    <property type="component" value="Unassembled WGS sequence"/>
</dbReference>
<accession>A0AAW1LAI8</accession>
<dbReference type="GO" id="GO:0050684">
    <property type="term" value="P:regulation of mRNA processing"/>
    <property type="evidence" value="ECO:0007669"/>
    <property type="project" value="InterPro"/>
</dbReference>
<organism evidence="2 3">
    <name type="scientific">Popillia japonica</name>
    <name type="common">Japanese beetle</name>
    <dbReference type="NCBI Taxonomy" id="7064"/>
    <lineage>
        <taxon>Eukaryota</taxon>
        <taxon>Metazoa</taxon>
        <taxon>Ecdysozoa</taxon>
        <taxon>Arthropoda</taxon>
        <taxon>Hexapoda</taxon>
        <taxon>Insecta</taxon>
        <taxon>Pterygota</taxon>
        <taxon>Neoptera</taxon>
        <taxon>Endopterygota</taxon>
        <taxon>Coleoptera</taxon>
        <taxon>Polyphaga</taxon>
        <taxon>Scarabaeiformia</taxon>
        <taxon>Scarabaeidae</taxon>
        <taxon>Rutelinae</taxon>
        <taxon>Popillia</taxon>
    </lineage>
</organism>
<gene>
    <name evidence="2" type="ORF">QE152_g15153</name>
</gene>
<protein>
    <recommendedName>
        <fullName evidence="4">Pentatricopeptide repeat-containing protein 2</fullName>
    </recommendedName>
</protein>
<dbReference type="GO" id="GO:0007005">
    <property type="term" value="P:mitochondrion organization"/>
    <property type="evidence" value="ECO:0007669"/>
    <property type="project" value="TreeGrafter"/>
</dbReference>
<evidence type="ECO:0008006" key="4">
    <source>
        <dbReference type="Google" id="ProtNLM"/>
    </source>
</evidence>
<evidence type="ECO:0000313" key="3">
    <source>
        <dbReference type="Proteomes" id="UP001458880"/>
    </source>
</evidence>
<feature type="compositionally biased region" description="Polar residues" evidence="1">
    <location>
        <begin position="348"/>
        <end position="363"/>
    </location>
</feature>
<reference evidence="2 3" key="1">
    <citation type="journal article" date="2024" name="BMC Genomics">
        <title>De novo assembly and annotation of Popillia japonica's genome with initial clues to its potential as an invasive pest.</title>
        <authorList>
            <person name="Cucini C."/>
            <person name="Boschi S."/>
            <person name="Funari R."/>
            <person name="Cardaioli E."/>
            <person name="Iannotti N."/>
            <person name="Marturano G."/>
            <person name="Paoli F."/>
            <person name="Bruttini M."/>
            <person name="Carapelli A."/>
            <person name="Frati F."/>
            <person name="Nardi F."/>
        </authorList>
    </citation>
    <scope>NUCLEOTIDE SEQUENCE [LARGE SCALE GENOMIC DNA]</scope>
    <source>
        <strain evidence="2">DMR45628</strain>
    </source>
</reference>
<evidence type="ECO:0000256" key="1">
    <source>
        <dbReference type="SAM" id="MobiDB-lite"/>
    </source>
</evidence>
<name>A0AAW1LAI8_POPJA</name>
<dbReference type="GO" id="GO:0005739">
    <property type="term" value="C:mitochondrion"/>
    <property type="evidence" value="ECO:0007669"/>
    <property type="project" value="InterPro"/>
</dbReference>
<proteinExistence type="predicted"/>
<dbReference type="PANTHER" id="PTHR14700:SF0">
    <property type="entry name" value="PENTATRICOPEPTIDE REPEAT-CONTAINING PROTEIN 2, MITOCHONDRIAL"/>
    <property type="match status" value="1"/>
</dbReference>
<dbReference type="InterPro" id="IPR034629">
    <property type="entry name" value="PTCD2"/>
</dbReference>
<feature type="compositionally biased region" description="Basic and acidic residues" evidence="1">
    <location>
        <begin position="366"/>
        <end position="383"/>
    </location>
</feature>